<dbReference type="PANTHER" id="PTHR35401:SF2">
    <property type="entry name" value="ABC-TYPE TRANSPORT SYSTEM"/>
    <property type="match status" value="1"/>
</dbReference>
<dbReference type="EMBL" id="AFAY01000022">
    <property type="protein sequence ID" value="EGF11167.1"/>
    <property type="molecule type" value="Genomic_DNA"/>
</dbReference>
<organism evidence="3 4">
    <name type="scientific">Neisseria bacilliformis ATCC BAA-1200</name>
    <dbReference type="NCBI Taxonomy" id="888742"/>
    <lineage>
        <taxon>Bacteria</taxon>
        <taxon>Pseudomonadati</taxon>
        <taxon>Pseudomonadota</taxon>
        <taxon>Betaproteobacteria</taxon>
        <taxon>Neisseriales</taxon>
        <taxon>Neisseriaceae</taxon>
        <taxon>Neisseria</taxon>
    </lineage>
</organism>
<name>F2BBM1_9NEIS</name>
<dbReference type="InterPro" id="IPR014795">
    <property type="entry name" value="TacA_1-like"/>
</dbReference>
<keyword evidence="1" id="KW-1277">Toxin-antitoxin system</keyword>
<protein>
    <recommendedName>
        <fullName evidence="5">DUF1778 domain-containing protein</fullName>
    </recommendedName>
</protein>
<evidence type="ECO:0000313" key="3">
    <source>
        <dbReference type="EMBL" id="EGF11167.1"/>
    </source>
</evidence>
<dbReference type="Pfam" id="PF08681">
    <property type="entry name" value="TacA1"/>
    <property type="match status" value="1"/>
</dbReference>
<evidence type="ECO:0000313" key="4">
    <source>
        <dbReference type="Proteomes" id="UP000004105"/>
    </source>
</evidence>
<sequence>MARIYLTRRFNMTAATHTRVTARIDPATQSLLNRAAEAAGIPTINAFVLGAAVEKAKAILQQEEIIRLNADSSLRLLDALENPPAPNRHLSELFRKHRSECP</sequence>
<comment type="similarity">
    <text evidence="2">Belongs to the TacA antitoxin family.</text>
</comment>
<dbReference type="InterPro" id="IPR010985">
    <property type="entry name" value="Ribbon_hlx_hlx"/>
</dbReference>
<dbReference type="PANTHER" id="PTHR35401">
    <property type="entry name" value="COPG FAMILY HELIX-TURN-HELIX PROTEIN-RELATED-RELATED"/>
    <property type="match status" value="1"/>
</dbReference>
<comment type="caution">
    <text evidence="3">The sequence shown here is derived from an EMBL/GenBank/DDBJ whole genome shotgun (WGS) entry which is preliminary data.</text>
</comment>
<dbReference type="Gene3D" id="1.20.5.780">
    <property type="entry name" value="Single helix bin"/>
    <property type="match status" value="1"/>
</dbReference>
<dbReference type="GO" id="GO:0006355">
    <property type="term" value="P:regulation of DNA-templated transcription"/>
    <property type="evidence" value="ECO:0007669"/>
    <property type="project" value="InterPro"/>
</dbReference>
<evidence type="ECO:0000256" key="1">
    <source>
        <dbReference type="ARBA" id="ARBA00022649"/>
    </source>
</evidence>
<reference evidence="3 4" key="1">
    <citation type="submission" date="2011-02" db="EMBL/GenBank/DDBJ databases">
        <authorList>
            <person name="Muzny D."/>
            <person name="Qin X."/>
            <person name="Deng J."/>
            <person name="Jiang H."/>
            <person name="Liu Y."/>
            <person name="Qu J."/>
            <person name="Song X.-Z."/>
            <person name="Zhang L."/>
            <person name="Thornton R."/>
            <person name="Coyle M."/>
            <person name="Francisco L."/>
            <person name="Jackson L."/>
            <person name="Javaid M."/>
            <person name="Korchina V."/>
            <person name="Kovar C."/>
            <person name="Mata R."/>
            <person name="Mathew T."/>
            <person name="Ngo R."/>
            <person name="Nguyen L."/>
            <person name="Nguyen N."/>
            <person name="Okwuonu G."/>
            <person name="Ongeri F."/>
            <person name="Pham C."/>
            <person name="Simmons D."/>
            <person name="Wilczek-Boney K."/>
            <person name="Hale W."/>
            <person name="Jakkamsetti A."/>
            <person name="Pham P."/>
            <person name="Ruth R."/>
            <person name="San Lucas F."/>
            <person name="Warren J."/>
            <person name="Zhang J."/>
            <person name="Zhao Z."/>
            <person name="Zhou C."/>
            <person name="Zhu D."/>
            <person name="Lee S."/>
            <person name="Bess C."/>
            <person name="Blankenburg K."/>
            <person name="Forbes L."/>
            <person name="Fu Q."/>
            <person name="Gubbala S."/>
            <person name="Hirani K."/>
            <person name="Jayaseelan J.C."/>
            <person name="Lara F."/>
            <person name="Munidasa M."/>
            <person name="Palculict T."/>
            <person name="Patil S."/>
            <person name="Pu L.-L."/>
            <person name="Saada N."/>
            <person name="Tang L."/>
            <person name="Weissenberger G."/>
            <person name="Zhu Y."/>
            <person name="Hemphill L."/>
            <person name="Shang Y."/>
            <person name="Youmans B."/>
            <person name="Ayvaz T."/>
            <person name="Ross M."/>
            <person name="Santibanez J."/>
            <person name="Aqrawi P."/>
            <person name="Gross S."/>
            <person name="Joshi V."/>
            <person name="Fowler G."/>
            <person name="Nazareth L."/>
            <person name="Reid J."/>
            <person name="Worley K."/>
            <person name="Petrosino J."/>
            <person name="Highlander S."/>
            <person name="Gibbs R."/>
        </authorList>
    </citation>
    <scope>NUCLEOTIDE SEQUENCE [LARGE SCALE GENOMIC DNA]</scope>
    <source>
        <strain evidence="3 4">ATCC BAA-1200</strain>
    </source>
</reference>
<dbReference type="SUPFAM" id="SSF47598">
    <property type="entry name" value="Ribbon-helix-helix"/>
    <property type="match status" value="1"/>
</dbReference>
<dbReference type="Proteomes" id="UP000004105">
    <property type="component" value="Unassembled WGS sequence"/>
</dbReference>
<evidence type="ECO:0000256" key="2">
    <source>
        <dbReference type="ARBA" id="ARBA00049988"/>
    </source>
</evidence>
<evidence type="ECO:0008006" key="5">
    <source>
        <dbReference type="Google" id="ProtNLM"/>
    </source>
</evidence>
<dbReference type="HOGENOM" id="CLU_152494_3_1_4"/>
<dbReference type="AlphaFoldDB" id="F2BBM1"/>
<proteinExistence type="inferred from homology"/>
<gene>
    <name evidence="3" type="ORF">HMPREF9123_1126</name>
</gene>
<accession>F2BBM1</accession>
<keyword evidence="4" id="KW-1185">Reference proteome</keyword>